<feature type="transmembrane region" description="Helical" evidence="1">
    <location>
        <begin position="177"/>
        <end position="199"/>
    </location>
</feature>
<accession>A0AA51RDK8</accession>
<feature type="transmembrane region" description="Helical" evidence="1">
    <location>
        <begin position="211"/>
        <end position="229"/>
    </location>
</feature>
<gene>
    <name evidence="2" type="ORF">QYS48_28505</name>
</gene>
<reference evidence="2" key="1">
    <citation type="submission" date="2023-08" db="EMBL/GenBank/DDBJ databases">
        <title>Comparative genomics and taxonomic characterization of three novel marine species of genus Marivirga.</title>
        <authorList>
            <person name="Muhammad N."/>
            <person name="Kim S.-G."/>
        </authorList>
    </citation>
    <scope>NUCLEOTIDE SEQUENCE [LARGE SCALE GENOMIC DNA]</scope>
    <source>
        <strain evidence="2">ABR2-2</strain>
    </source>
</reference>
<dbReference type="AlphaFoldDB" id="A0AA51RDK8"/>
<keyword evidence="1" id="KW-0812">Transmembrane</keyword>
<keyword evidence="1" id="KW-1133">Transmembrane helix</keyword>
<name>A0AA51RDK8_9BACT</name>
<evidence type="ECO:0000256" key="1">
    <source>
        <dbReference type="SAM" id="Phobius"/>
    </source>
</evidence>
<keyword evidence="3" id="KW-1185">Reference proteome</keyword>
<dbReference type="EMBL" id="CP129970">
    <property type="protein sequence ID" value="WMN07325.1"/>
    <property type="molecule type" value="Genomic_DNA"/>
</dbReference>
<proteinExistence type="predicted"/>
<evidence type="ECO:0000313" key="3">
    <source>
        <dbReference type="Proteomes" id="UP001244443"/>
    </source>
</evidence>
<evidence type="ECO:0000313" key="2">
    <source>
        <dbReference type="EMBL" id="WMN07325.1"/>
    </source>
</evidence>
<dbReference type="Proteomes" id="UP001244443">
    <property type="component" value="Chromosome"/>
</dbReference>
<dbReference type="RefSeq" id="WP_308357441.1">
    <property type="nucleotide sequence ID" value="NZ_CP129970.2"/>
</dbReference>
<protein>
    <submittedName>
        <fullName evidence="2">Uncharacterized protein</fullName>
    </submittedName>
</protein>
<organism evidence="2 3">
    <name type="scientific">Marivirga arenosa</name>
    <dbReference type="NCBI Taxonomy" id="3059076"/>
    <lineage>
        <taxon>Bacteria</taxon>
        <taxon>Pseudomonadati</taxon>
        <taxon>Bacteroidota</taxon>
        <taxon>Cytophagia</taxon>
        <taxon>Cytophagales</taxon>
        <taxon>Marivirgaceae</taxon>
        <taxon>Marivirga</taxon>
    </lineage>
</organism>
<sequence length="325" mass="37745">MNIFEESEFENKNGTELQKMGNEVMQRFNQKRSYFHQVRNSPFIGKDTWNELNKKLVEFDQNEFRNWNQKWSTVSRQQNKDSMISFFNEGETVFEELDDFVDQVKPEYKHSDSVEGLKEDLINKIDQDINNLSTEIQNQVSSGIQDLIDLKAEYKLQDTFAVSIKEQKNKSRKVKNIFLGLFIGSLFIIPCFLLFTFALESIAKLNLYLQWSLRATISITLGIASVFLFNQYRIYQLINLKYSHLYNFIGGGATFLSELIGLEDTNKREVNRKLASMFIEIDDIMASIRKNKHPSENVSEITDKSIDSISKSIVELSKAANKRST</sequence>
<keyword evidence="1" id="KW-0472">Membrane</keyword>